<keyword evidence="9" id="KW-1185">Reference proteome</keyword>
<dbReference type="InterPro" id="IPR036638">
    <property type="entry name" value="HLH_DNA-bd_sf"/>
</dbReference>
<proteinExistence type="predicted"/>
<gene>
    <name evidence="8" type="ORF">BDZ94DRAFT_1157805</name>
</gene>
<reference evidence="8" key="1">
    <citation type="submission" date="2020-11" db="EMBL/GenBank/DDBJ databases">
        <authorList>
            <consortium name="DOE Joint Genome Institute"/>
            <person name="Ahrendt S."/>
            <person name="Riley R."/>
            <person name="Andreopoulos W."/>
            <person name="Labutti K."/>
            <person name="Pangilinan J."/>
            <person name="Ruiz-Duenas F.J."/>
            <person name="Barrasa J.M."/>
            <person name="Sanchez-Garcia M."/>
            <person name="Camarero S."/>
            <person name="Miyauchi S."/>
            <person name="Serrano A."/>
            <person name="Linde D."/>
            <person name="Babiker R."/>
            <person name="Drula E."/>
            <person name="Ayuso-Fernandez I."/>
            <person name="Pacheco R."/>
            <person name="Padilla G."/>
            <person name="Ferreira P."/>
            <person name="Barriuso J."/>
            <person name="Kellner H."/>
            <person name="Castanera R."/>
            <person name="Alfaro M."/>
            <person name="Ramirez L."/>
            <person name="Pisabarro A.G."/>
            <person name="Kuo A."/>
            <person name="Tritt A."/>
            <person name="Lipzen A."/>
            <person name="He G."/>
            <person name="Yan M."/>
            <person name="Ng V."/>
            <person name="Cullen D."/>
            <person name="Martin F."/>
            <person name="Rosso M.-N."/>
            <person name="Henrissat B."/>
            <person name="Hibbett D."/>
            <person name="Martinez A.T."/>
            <person name="Grigoriev I.V."/>
        </authorList>
    </citation>
    <scope>NUCLEOTIDE SEQUENCE</scope>
    <source>
        <strain evidence="8">CBS 247.69</strain>
    </source>
</reference>
<dbReference type="Pfam" id="PF00010">
    <property type="entry name" value="HLH"/>
    <property type="match status" value="1"/>
</dbReference>
<protein>
    <recommendedName>
        <fullName evidence="7">BHLH domain-containing protein</fullName>
    </recommendedName>
</protein>
<feature type="region of interest" description="Disordered" evidence="6">
    <location>
        <begin position="191"/>
        <end position="229"/>
    </location>
</feature>
<evidence type="ECO:0000256" key="1">
    <source>
        <dbReference type="ARBA" id="ARBA00004123"/>
    </source>
</evidence>
<dbReference type="GO" id="GO:0000981">
    <property type="term" value="F:DNA-binding transcription factor activity, RNA polymerase II-specific"/>
    <property type="evidence" value="ECO:0007669"/>
    <property type="project" value="TreeGrafter"/>
</dbReference>
<sequence length="323" mass="35778">MSLDSSQWPTSHPTHYDSNTQYNSVHPSHLSLFLPQSQPQPHSHSHSHSSSRTPTPTNPSPFLPFQRHDHLPPQQKQPKRHRASHPYPYPIPSSSSTSASITSAEPQPQPQPRQRRSQSHSQPLPPSHTPSSISASTSIPLTPQKPALLSASQKKANHIQSEQKRRANIRRGYEALCECVPALREAIREEEETAAAANERGDQAGKRKPKVPKGRDNDGDKIDGRAGPRSENVVLSKTIDYINDLLDERSALLARLHRARSSLPPGHPALTPIRRGHPPMDPFSGNTGGQQDVDCFDNFPLWEREWKGGHGNLGNMEEGEDSS</sequence>
<dbReference type="Gene3D" id="4.10.280.10">
    <property type="entry name" value="Helix-loop-helix DNA-binding domain"/>
    <property type="match status" value="1"/>
</dbReference>
<evidence type="ECO:0000259" key="7">
    <source>
        <dbReference type="PROSITE" id="PS50888"/>
    </source>
</evidence>
<dbReference type="OrthoDB" id="5778525at2759"/>
<dbReference type="SUPFAM" id="SSF47459">
    <property type="entry name" value="HLH, helix-loop-helix DNA-binding domain"/>
    <property type="match status" value="1"/>
</dbReference>
<evidence type="ECO:0000256" key="5">
    <source>
        <dbReference type="ARBA" id="ARBA00023242"/>
    </source>
</evidence>
<feature type="region of interest" description="Disordered" evidence="6">
    <location>
        <begin position="1"/>
        <end position="141"/>
    </location>
</feature>
<feature type="compositionally biased region" description="Low complexity" evidence="6">
    <location>
        <begin position="129"/>
        <end position="141"/>
    </location>
</feature>
<evidence type="ECO:0000313" key="8">
    <source>
        <dbReference type="EMBL" id="KAF9466609.1"/>
    </source>
</evidence>
<dbReference type="EMBL" id="MU150241">
    <property type="protein sequence ID" value="KAF9466609.1"/>
    <property type="molecule type" value="Genomic_DNA"/>
</dbReference>
<feature type="compositionally biased region" description="Basic and acidic residues" evidence="6">
    <location>
        <begin position="213"/>
        <end position="228"/>
    </location>
</feature>
<dbReference type="GO" id="GO:0005634">
    <property type="term" value="C:nucleus"/>
    <property type="evidence" value="ECO:0007669"/>
    <property type="project" value="UniProtKB-SubCell"/>
</dbReference>
<dbReference type="InterPro" id="IPR011598">
    <property type="entry name" value="bHLH_dom"/>
</dbReference>
<organism evidence="8 9">
    <name type="scientific">Collybia nuda</name>
    <dbReference type="NCBI Taxonomy" id="64659"/>
    <lineage>
        <taxon>Eukaryota</taxon>
        <taxon>Fungi</taxon>
        <taxon>Dikarya</taxon>
        <taxon>Basidiomycota</taxon>
        <taxon>Agaricomycotina</taxon>
        <taxon>Agaricomycetes</taxon>
        <taxon>Agaricomycetidae</taxon>
        <taxon>Agaricales</taxon>
        <taxon>Tricholomatineae</taxon>
        <taxon>Clitocybaceae</taxon>
        <taxon>Collybia</taxon>
    </lineage>
</organism>
<evidence type="ECO:0000313" key="9">
    <source>
        <dbReference type="Proteomes" id="UP000807353"/>
    </source>
</evidence>
<comment type="caution">
    <text evidence="8">The sequence shown here is derived from an EMBL/GenBank/DDBJ whole genome shotgun (WGS) entry which is preliminary data.</text>
</comment>
<comment type="subcellular location">
    <subcellularLocation>
        <location evidence="1">Nucleus</location>
    </subcellularLocation>
</comment>
<feature type="compositionally biased region" description="Polar residues" evidence="6">
    <location>
        <begin position="1"/>
        <end position="25"/>
    </location>
</feature>
<dbReference type="GO" id="GO:0000978">
    <property type="term" value="F:RNA polymerase II cis-regulatory region sequence-specific DNA binding"/>
    <property type="evidence" value="ECO:0007669"/>
    <property type="project" value="TreeGrafter"/>
</dbReference>
<feature type="compositionally biased region" description="Low complexity" evidence="6">
    <location>
        <begin position="92"/>
        <end position="106"/>
    </location>
</feature>
<dbReference type="Proteomes" id="UP000807353">
    <property type="component" value="Unassembled WGS sequence"/>
</dbReference>
<dbReference type="PANTHER" id="PTHR15741:SF27">
    <property type="entry name" value="TRANSCRIPTION FACTOR AP-4"/>
    <property type="match status" value="1"/>
</dbReference>
<keyword evidence="4" id="KW-0804">Transcription</keyword>
<feature type="domain" description="BHLH" evidence="7">
    <location>
        <begin position="153"/>
        <end position="245"/>
    </location>
</feature>
<dbReference type="InterPro" id="IPR052207">
    <property type="entry name" value="Max-like/E-box_TFs"/>
</dbReference>
<accession>A0A9P5YC99</accession>
<keyword evidence="2" id="KW-0805">Transcription regulation</keyword>
<keyword evidence="5" id="KW-0539">Nucleus</keyword>
<evidence type="ECO:0000256" key="6">
    <source>
        <dbReference type="SAM" id="MobiDB-lite"/>
    </source>
</evidence>
<evidence type="ECO:0000256" key="2">
    <source>
        <dbReference type="ARBA" id="ARBA00023015"/>
    </source>
</evidence>
<dbReference type="GO" id="GO:0046983">
    <property type="term" value="F:protein dimerization activity"/>
    <property type="evidence" value="ECO:0007669"/>
    <property type="project" value="InterPro"/>
</dbReference>
<keyword evidence="3" id="KW-0238">DNA-binding</keyword>
<name>A0A9P5YC99_9AGAR</name>
<evidence type="ECO:0000256" key="3">
    <source>
        <dbReference type="ARBA" id="ARBA00023125"/>
    </source>
</evidence>
<dbReference type="PROSITE" id="PS50888">
    <property type="entry name" value="BHLH"/>
    <property type="match status" value="1"/>
</dbReference>
<feature type="compositionally biased region" description="Low complexity" evidence="6">
    <location>
        <begin position="26"/>
        <end position="42"/>
    </location>
</feature>
<dbReference type="PANTHER" id="PTHR15741">
    <property type="entry name" value="BASIC HELIX-LOOP-HELIX ZIP TRANSCRIPTION FACTOR"/>
    <property type="match status" value="1"/>
</dbReference>
<dbReference type="AlphaFoldDB" id="A0A9P5YC99"/>
<evidence type="ECO:0000256" key="4">
    <source>
        <dbReference type="ARBA" id="ARBA00023163"/>
    </source>
</evidence>